<evidence type="ECO:0000259" key="4">
    <source>
        <dbReference type="PROSITE" id="PS51846"/>
    </source>
</evidence>
<dbReference type="Pfam" id="PF01595">
    <property type="entry name" value="CNNM"/>
    <property type="match status" value="1"/>
</dbReference>
<dbReference type="PANTHER" id="PTHR12064:SF90">
    <property type="entry name" value="CNNM TRANSMEMBRANE DOMAIN-CONTAINING PROTEIN"/>
    <property type="match status" value="1"/>
</dbReference>
<dbReference type="GO" id="GO:0030026">
    <property type="term" value="P:intracellular manganese ion homeostasis"/>
    <property type="evidence" value="ECO:0007669"/>
    <property type="project" value="TreeGrafter"/>
</dbReference>
<organism evidence="5 6">
    <name type="scientific">Steccherinum ochraceum</name>
    <dbReference type="NCBI Taxonomy" id="92696"/>
    <lineage>
        <taxon>Eukaryota</taxon>
        <taxon>Fungi</taxon>
        <taxon>Dikarya</taxon>
        <taxon>Basidiomycota</taxon>
        <taxon>Agaricomycotina</taxon>
        <taxon>Agaricomycetes</taxon>
        <taxon>Polyporales</taxon>
        <taxon>Steccherinaceae</taxon>
        <taxon>Steccherinum</taxon>
    </lineage>
</organism>
<evidence type="ECO:0000313" key="6">
    <source>
        <dbReference type="Proteomes" id="UP000292702"/>
    </source>
</evidence>
<feature type="compositionally biased region" description="Basic residues" evidence="2">
    <location>
        <begin position="1302"/>
        <end position="1312"/>
    </location>
</feature>
<keyword evidence="1 3" id="KW-1133">Transmembrane helix</keyword>
<feature type="transmembrane region" description="Helical" evidence="3">
    <location>
        <begin position="724"/>
        <end position="749"/>
    </location>
</feature>
<accession>A0A4R0RKP0</accession>
<dbReference type="OrthoDB" id="544685at2759"/>
<proteinExistence type="predicted"/>
<dbReference type="EMBL" id="RWJN01000045">
    <property type="protein sequence ID" value="TCD69270.1"/>
    <property type="molecule type" value="Genomic_DNA"/>
</dbReference>
<feature type="compositionally biased region" description="Basic and acidic residues" evidence="2">
    <location>
        <begin position="1092"/>
        <end position="1107"/>
    </location>
</feature>
<evidence type="ECO:0000313" key="5">
    <source>
        <dbReference type="EMBL" id="TCD69270.1"/>
    </source>
</evidence>
<dbReference type="InterPro" id="IPR046342">
    <property type="entry name" value="CBS_dom_sf"/>
</dbReference>
<protein>
    <recommendedName>
        <fullName evidence="4">CNNM transmembrane domain-containing protein</fullName>
    </recommendedName>
</protein>
<evidence type="ECO:0000256" key="2">
    <source>
        <dbReference type="SAM" id="MobiDB-lite"/>
    </source>
</evidence>
<reference evidence="5 6" key="1">
    <citation type="submission" date="2018-11" db="EMBL/GenBank/DDBJ databases">
        <title>Genome assembly of Steccherinum ochraceum LE-BIN_3174, the white-rot fungus of the Steccherinaceae family (The Residual Polyporoid clade, Polyporales, Basidiomycota).</title>
        <authorList>
            <person name="Fedorova T.V."/>
            <person name="Glazunova O.A."/>
            <person name="Landesman E.O."/>
            <person name="Moiseenko K.V."/>
            <person name="Psurtseva N.V."/>
            <person name="Savinova O.S."/>
            <person name="Shakhova N.V."/>
            <person name="Tyazhelova T.V."/>
            <person name="Vasina D.V."/>
        </authorList>
    </citation>
    <scope>NUCLEOTIDE SEQUENCE [LARGE SCALE GENOMIC DNA]</scope>
    <source>
        <strain evidence="5 6">LE-BIN_3174</strain>
    </source>
</reference>
<dbReference type="Proteomes" id="UP000292702">
    <property type="component" value="Unassembled WGS sequence"/>
</dbReference>
<dbReference type="STRING" id="92696.A0A4R0RKP0"/>
<dbReference type="InterPro" id="IPR002550">
    <property type="entry name" value="CNNM"/>
</dbReference>
<feature type="domain" description="CNNM transmembrane" evidence="4">
    <location>
        <begin position="720"/>
        <end position="900"/>
    </location>
</feature>
<feature type="transmembrane region" description="Helical" evidence="3">
    <location>
        <begin position="805"/>
        <end position="824"/>
    </location>
</feature>
<feature type="compositionally biased region" description="Basic residues" evidence="2">
    <location>
        <begin position="1217"/>
        <end position="1229"/>
    </location>
</feature>
<dbReference type="GO" id="GO:0005737">
    <property type="term" value="C:cytoplasm"/>
    <property type="evidence" value="ECO:0007669"/>
    <property type="project" value="TreeGrafter"/>
</dbReference>
<evidence type="ECO:0000256" key="3">
    <source>
        <dbReference type="SAM" id="Phobius"/>
    </source>
</evidence>
<dbReference type="PANTHER" id="PTHR12064">
    <property type="entry name" value="METAL TRANSPORTER CNNM"/>
    <property type="match status" value="1"/>
</dbReference>
<dbReference type="SUPFAM" id="SSF54631">
    <property type="entry name" value="CBS-domain pair"/>
    <property type="match status" value="1"/>
</dbReference>
<sequence>MAGPEEASTSGSISPDVLTVIQSLTLESLPSNQQIHPFSASEEASVASLRKFIETSGQVIQSLTTHLPIQFSDTKLLSLFRQYTTIAHNVHMSDQTMRQTVKELRKRTGITYGEDIPLDRASLVEWCISRVESWAAAAGMETFREEECEGRMTVVLGGKVLVVDIDFSVDRSDPATPRLGVAGVKTSYAVPNGASGTTTEGSASLDGLIANALRQFLADVHKDEEEQDPILAADLASRCVKNLQYLMLLDRLALREGDNGLRWFNGMDRLASEVVEPFAIREAQAVASALSSSAAPLDIFLMRGHTLPLPYLKSPSVSFLVHLSPLAYLTLLRTPATTTSSPSKSRLPILDVPFHTIRSRLTSHPSLPGAVIATLILGTASSLSPTDSLGMHSLASRPVYMLTPSNPPPDNHFLETTDPPGSPTAGTAYRWFIDFTDGGSLRGVVMSQSRMREIETIVNPLSGMETSSQMPMMSFGTGNWIDLLLNPSNPEMSPERYTALYVSPNATHPPLQLRLASADEPGVLLERIPVQNIKQVWGILEIVREQCWLNDVVCGCQWTAEGSAARDIPDNDDSSEVTSADLQAVLSGSVTPRKIPVNVYLPTQPAHDALFDTTGLDPMDLSPSLPRQTRIIMTSPERHPISGLVEITVAYDAARPRGVSVSVNGAMGADLHIDTLEEVCRRGGVLGLPGLRKLTGQDLGATNGQSDHLSHLHKRTDKPTGGKLIAFGILIPVLVLLSGLFAGLTLGYMSLDETQLHVLSISGTAKQKAYARKIQPVRKNGHLLLITLVLANMIVNETLPVISDPVFGGGIPTVVASTAMIVIFSEIIPQAVCTRYGLAIGANMAWLVRILILGLGVISWPVAKLLEFVLGAHHGIMYRRAELKELIALHATTGELGGDLKSDTVTIIGATLDLQEKVVRQAMTPIEKVFMLSIDSKLDHTTMQLLYNTGHSRVPVFEDIEVPVASAESQLLGSESKEADLPLKMVKAKKIVGILLVKQCLMLDPKDATPLRSLHLHKVFCIHNNAPLLEVLDRFQEGRSHMAIVSRFSVEKAASVKREVKQGLTHRLKERVGIHDSSSESSDSDSDSEDGSTPRDEKDKDATLRGDVKRKRWGRRRKNKQEPDVEKGQVEKGEEGADQAVAVNKGPVQVTWAKLTAVGREQTFPDDAVLNKDGVEEILQSFDPAVSPLGIITLEDVLEELIGEEIYDEFDSEGGSRLKHYVAPSKRKGPRADSNNNASPLVGSDASATQVSATPMPLSPTLSDGTSGEQPVPKGVSLGPSLGALVTHKKMRGHSESGSRSGSKHGKPRRRSSAPAPASEIANHDPGEGGSGGGQDPLARSSVDEHEGAIPTAQKDVEDSHHP</sequence>
<feature type="transmembrane region" description="Helical" evidence="3">
    <location>
        <begin position="782"/>
        <end position="799"/>
    </location>
</feature>
<feature type="region of interest" description="Disordered" evidence="2">
    <location>
        <begin position="1067"/>
        <end position="1142"/>
    </location>
</feature>
<feature type="compositionally biased region" description="Polar residues" evidence="2">
    <location>
        <begin position="1260"/>
        <end position="1269"/>
    </location>
</feature>
<gene>
    <name evidence="5" type="ORF">EIP91_008205</name>
</gene>
<evidence type="ECO:0000256" key="1">
    <source>
        <dbReference type="PROSITE-ProRule" id="PRU01193"/>
    </source>
</evidence>
<keyword evidence="1 3" id="KW-0472">Membrane</keyword>
<keyword evidence="1 3" id="KW-0812">Transmembrane</keyword>
<feature type="compositionally biased region" description="Basic and acidic residues" evidence="2">
    <location>
        <begin position="1120"/>
        <end position="1135"/>
    </location>
</feature>
<name>A0A4R0RKP0_9APHY</name>
<dbReference type="Gene3D" id="3.10.580.10">
    <property type="entry name" value="CBS-domain"/>
    <property type="match status" value="2"/>
</dbReference>
<feature type="compositionally biased region" description="Basic residues" evidence="2">
    <location>
        <begin position="1108"/>
        <end position="1119"/>
    </location>
</feature>
<dbReference type="GO" id="GO:0010960">
    <property type="term" value="P:magnesium ion homeostasis"/>
    <property type="evidence" value="ECO:0007669"/>
    <property type="project" value="InterPro"/>
</dbReference>
<dbReference type="GO" id="GO:0016020">
    <property type="term" value="C:membrane"/>
    <property type="evidence" value="ECO:0007669"/>
    <property type="project" value="UniProtKB-UniRule"/>
</dbReference>
<keyword evidence="6" id="KW-1185">Reference proteome</keyword>
<feature type="region of interest" description="Disordered" evidence="2">
    <location>
        <begin position="1212"/>
        <end position="1363"/>
    </location>
</feature>
<feature type="transmembrane region" description="Helical" evidence="3">
    <location>
        <begin position="836"/>
        <end position="860"/>
    </location>
</feature>
<dbReference type="PROSITE" id="PS51846">
    <property type="entry name" value="CNNM"/>
    <property type="match status" value="1"/>
</dbReference>
<comment type="caution">
    <text evidence="5">The sequence shown here is derived from an EMBL/GenBank/DDBJ whole genome shotgun (WGS) entry which is preliminary data.</text>
</comment>
<dbReference type="InterPro" id="IPR045095">
    <property type="entry name" value="ACDP"/>
</dbReference>